<dbReference type="Proteomes" id="UP000594638">
    <property type="component" value="Unassembled WGS sequence"/>
</dbReference>
<organism evidence="1 2">
    <name type="scientific">Olea europaea subsp. europaea</name>
    <dbReference type="NCBI Taxonomy" id="158383"/>
    <lineage>
        <taxon>Eukaryota</taxon>
        <taxon>Viridiplantae</taxon>
        <taxon>Streptophyta</taxon>
        <taxon>Embryophyta</taxon>
        <taxon>Tracheophyta</taxon>
        <taxon>Spermatophyta</taxon>
        <taxon>Magnoliopsida</taxon>
        <taxon>eudicotyledons</taxon>
        <taxon>Gunneridae</taxon>
        <taxon>Pentapetalae</taxon>
        <taxon>asterids</taxon>
        <taxon>lamiids</taxon>
        <taxon>Lamiales</taxon>
        <taxon>Oleaceae</taxon>
        <taxon>Oleeae</taxon>
        <taxon>Olea</taxon>
    </lineage>
</organism>
<reference evidence="1 2" key="1">
    <citation type="submission" date="2019-12" db="EMBL/GenBank/DDBJ databases">
        <authorList>
            <person name="Alioto T."/>
            <person name="Alioto T."/>
            <person name="Gomez Garrido J."/>
        </authorList>
    </citation>
    <scope>NUCLEOTIDE SEQUENCE [LARGE SCALE GENOMIC DNA]</scope>
</reference>
<dbReference type="AlphaFoldDB" id="A0A8S0R8H0"/>
<name>A0A8S0R8H0_OLEEU</name>
<evidence type="ECO:0000313" key="1">
    <source>
        <dbReference type="EMBL" id="CAA2974670.1"/>
    </source>
</evidence>
<proteinExistence type="predicted"/>
<keyword evidence="2" id="KW-1185">Reference proteome</keyword>
<protein>
    <submittedName>
        <fullName evidence="1">Uncharacterized protein</fullName>
    </submittedName>
</protein>
<dbReference type="EMBL" id="CACTIH010002190">
    <property type="protein sequence ID" value="CAA2974670.1"/>
    <property type="molecule type" value="Genomic_DNA"/>
</dbReference>
<comment type="caution">
    <text evidence="1">The sequence shown here is derived from an EMBL/GenBank/DDBJ whole genome shotgun (WGS) entry which is preliminary data.</text>
</comment>
<gene>
    <name evidence="1" type="ORF">OLEA9_A108592</name>
</gene>
<accession>A0A8S0R8H0</accession>
<dbReference type="Gramene" id="OE9A108592T1">
    <property type="protein sequence ID" value="OE9A108592C1"/>
    <property type="gene ID" value="OE9A108592"/>
</dbReference>
<sequence>MYTNLDACDFLLGRDEGVKVEKEIGESSTINEAIGESSTIDEAIGESTTIDKVIDESTTVEDLPSMFESLGRIGKKRNLEISFNLTLRKCKEPSKDNGKGKGSAK</sequence>
<evidence type="ECO:0000313" key="2">
    <source>
        <dbReference type="Proteomes" id="UP000594638"/>
    </source>
</evidence>